<evidence type="ECO:0000256" key="1">
    <source>
        <dbReference type="SAM" id="MobiDB-lite"/>
    </source>
</evidence>
<dbReference type="SMART" id="SM01411">
    <property type="entry name" value="Ephrin_rec_like"/>
    <property type="match status" value="2"/>
</dbReference>
<dbReference type="SUPFAM" id="SSF117281">
    <property type="entry name" value="Kelch motif"/>
    <property type="match status" value="1"/>
</dbReference>
<evidence type="ECO:0000313" key="5">
    <source>
        <dbReference type="Proteomes" id="UP000187209"/>
    </source>
</evidence>
<feature type="region of interest" description="Disordered" evidence="1">
    <location>
        <begin position="641"/>
        <end position="663"/>
    </location>
</feature>
<dbReference type="Proteomes" id="UP000187209">
    <property type="component" value="Unassembled WGS sequence"/>
</dbReference>
<dbReference type="Gene3D" id="2.10.50.10">
    <property type="entry name" value="Tumor Necrosis Factor Receptor, subunit A, domain 2"/>
    <property type="match status" value="1"/>
</dbReference>
<dbReference type="Pfam" id="PF07699">
    <property type="entry name" value="Ephrin_rec_like"/>
    <property type="match status" value="1"/>
</dbReference>
<dbReference type="EMBL" id="MPUH01001736">
    <property type="protein sequence ID" value="OMJ66369.1"/>
    <property type="molecule type" value="Genomic_DNA"/>
</dbReference>
<keyword evidence="2" id="KW-0472">Membrane</keyword>
<dbReference type="Gene3D" id="2.120.10.80">
    <property type="entry name" value="Kelch-type beta propeller"/>
    <property type="match status" value="1"/>
</dbReference>
<evidence type="ECO:0000259" key="3">
    <source>
        <dbReference type="Pfam" id="PF07699"/>
    </source>
</evidence>
<evidence type="ECO:0000313" key="4">
    <source>
        <dbReference type="EMBL" id="OMJ66369.1"/>
    </source>
</evidence>
<feature type="domain" description="Tyrosine-protein kinase ephrin type A/B receptor-like" evidence="3">
    <location>
        <begin position="207"/>
        <end position="244"/>
    </location>
</feature>
<proteinExistence type="predicted"/>
<dbReference type="AlphaFoldDB" id="A0A1R2APF7"/>
<reference evidence="4 5" key="1">
    <citation type="submission" date="2016-11" db="EMBL/GenBank/DDBJ databases">
        <title>The macronuclear genome of Stentor coeruleus: a giant cell with tiny introns.</title>
        <authorList>
            <person name="Slabodnick M."/>
            <person name="Ruby J.G."/>
            <person name="Reiff S.B."/>
            <person name="Swart E.C."/>
            <person name="Gosai S."/>
            <person name="Prabakaran S."/>
            <person name="Witkowska E."/>
            <person name="Larue G.E."/>
            <person name="Fisher S."/>
            <person name="Freeman R.M."/>
            <person name="Gunawardena J."/>
            <person name="Chu W."/>
            <person name="Stover N.A."/>
            <person name="Gregory B.D."/>
            <person name="Nowacki M."/>
            <person name="Derisi J."/>
            <person name="Roy S.W."/>
            <person name="Marshall W.F."/>
            <person name="Sood P."/>
        </authorList>
    </citation>
    <scope>NUCLEOTIDE SEQUENCE [LARGE SCALE GENOMIC DNA]</scope>
    <source>
        <strain evidence="4">WM001</strain>
    </source>
</reference>
<organism evidence="4 5">
    <name type="scientific">Stentor coeruleus</name>
    <dbReference type="NCBI Taxonomy" id="5963"/>
    <lineage>
        <taxon>Eukaryota</taxon>
        <taxon>Sar</taxon>
        <taxon>Alveolata</taxon>
        <taxon>Ciliophora</taxon>
        <taxon>Postciliodesmatophora</taxon>
        <taxon>Heterotrichea</taxon>
        <taxon>Heterotrichida</taxon>
        <taxon>Stentoridae</taxon>
        <taxon>Stentor</taxon>
    </lineage>
</organism>
<dbReference type="OrthoDB" id="432528at2759"/>
<dbReference type="PANTHER" id="PTHR46967">
    <property type="entry name" value="INSULIN-LIKE GROWTH FACTOR BINDING PROTEIN,N-TERMINAL"/>
    <property type="match status" value="1"/>
</dbReference>
<protein>
    <recommendedName>
        <fullName evidence="3">Tyrosine-protein kinase ephrin type A/B receptor-like domain-containing protein</fullName>
    </recommendedName>
</protein>
<keyword evidence="2" id="KW-0812">Transmembrane</keyword>
<name>A0A1R2APF7_9CILI</name>
<feature type="transmembrane region" description="Helical" evidence="2">
    <location>
        <begin position="592"/>
        <end position="613"/>
    </location>
</feature>
<keyword evidence="5" id="KW-1185">Reference proteome</keyword>
<feature type="transmembrane region" description="Helical" evidence="2">
    <location>
        <begin position="298"/>
        <end position="326"/>
    </location>
</feature>
<accession>A0A1R2APF7</accession>
<dbReference type="InterPro" id="IPR011641">
    <property type="entry name" value="Tyr-kin_ephrin_A/B_rcpt-like"/>
</dbReference>
<keyword evidence="2" id="KW-1133">Transmembrane helix</keyword>
<dbReference type="InterPro" id="IPR015915">
    <property type="entry name" value="Kelch-typ_b-propeller"/>
</dbReference>
<dbReference type="SUPFAM" id="SSF57184">
    <property type="entry name" value="Growth factor receptor domain"/>
    <property type="match status" value="1"/>
</dbReference>
<dbReference type="InterPro" id="IPR009030">
    <property type="entry name" value="Growth_fac_rcpt_cys_sf"/>
</dbReference>
<gene>
    <name evidence="4" type="ORF">SteCoe_36798</name>
</gene>
<feature type="transmembrane region" description="Helical" evidence="2">
    <location>
        <begin position="358"/>
        <end position="384"/>
    </location>
</feature>
<feature type="compositionally biased region" description="Basic and acidic residues" evidence="1">
    <location>
        <begin position="649"/>
        <end position="663"/>
    </location>
</feature>
<evidence type="ECO:0000256" key="2">
    <source>
        <dbReference type="SAM" id="Phobius"/>
    </source>
</evidence>
<comment type="caution">
    <text evidence="4">The sequence shown here is derived from an EMBL/GenBank/DDBJ whole genome shotgun (WGS) entry which is preliminary data.</text>
</comment>
<sequence>MLDLPKLYFIGGQSYSGSNFDLWEYDLSTNNLTRLYKTKPTDIGTHGHACQLIKEGNSSLIYTLYGMTNKMNDLYCKIRMIDITETDKITVKVTKEKPDHMTCRGNFGFSYDGQSMVIVGGEVFPNFVMKDIFWITFTGEYREQYSHPLFEPLSGSAVLAFADYVFIFSGFHDGSFSIDSDLSSSLYLTGFSGNLYCGYGFYRVDGYCEPCGEGTYKPTYDGVCLECPPGTTHDLKAAMHISQCVPCPSGTFFNEESKKCESCPEGTLCPVGSSVALNSTAMKLEQQSQPKNFNQPSMGWSMTILGSIFGFSILIFIIIFCSAFLFKVIFSVYDVYRGEHIIPRGETSYEEDKTKISFVGGFFTGLVMIIINFNFALFIINYVYKNEDELRSLVPMISLVQDQDYSNNHLILEIYMYSYRDDCSNIIEIESSFFNTTYAYFDEIDVGDNITACNHVIDIDFNTLFTTGSSIKIGLKEYTSDISVTLSGKSGNPGVDSSYTQIVTPTDGLVFKGNDPTIFSFSLMPAYYSYKGLFGQLSEYLGFRVSSFVAPVMGSLSSIENIYLETGFNIEVMFIMSESGMTTYRFHSIDPISLVILMLASVPGLMELCAFFVRSYERIYYLVKRVKVGYEGASVAEQYNKLKNQENNNRPEPEDINEKDKEN</sequence>
<dbReference type="PANTHER" id="PTHR46967:SF1">
    <property type="entry name" value="KERATIN-ASSOCIATED PROTEIN 16-1-LIKE"/>
    <property type="match status" value="1"/>
</dbReference>